<name>A0A0X1T1Q0_PSEAA</name>
<dbReference type="Gene3D" id="6.10.10.120">
    <property type="entry name" value="Antitoxin ParD1-like"/>
    <property type="match status" value="1"/>
</dbReference>
<organism evidence="6 7">
    <name type="scientific">Pseudomonas agarici</name>
    <dbReference type="NCBI Taxonomy" id="46677"/>
    <lineage>
        <taxon>Bacteria</taxon>
        <taxon>Pseudomonadati</taxon>
        <taxon>Pseudomonadota</taxon>
        <taxon>Gammaproteobacteria</taxon>
        <taxon>Pseudomonadales</taxon>
        <taxon>Pseudomonadaceae</taxon>
        <taxon>Pseudomonas</taxon>
    </lineage>
</organism>
<dbReference type="InterPro" id="IPR010985">
    <property type="entry name" value="Ribbon_hlx_hlx"/>
</dbReference>
<dbReference type="STRING" id="46677.AWM79_12095"/>
<dbReference type="Proteomes" id="UP000063229">
    <property type="component" value="Chromosome"/>
</dbReference>
<dbReference type="SUPFAM" id="SSF47598">
    <property type="entry name" value="Ribbon-helix-helix"/>
    <property type="match status" value="1"/>
</dbReference>
<evidence type="ECO:0000256" key="2">
    <source>
        <dbReference type="ARBA" id="ARBA00017940"/>
    </source>
</evidence>
<keyword evidence="5" id="KW-0175">Coiled coil</keyword>
<dbReference type="KEGG" id="pagb:AWM79_12095"/>
<dbReference type="RefSeq" id="WP_060782917.1">
    <property type="nucleotide sequence ID" value="NZ_CP014135.1"/>
</dbReference>
<evidence type="ECO:0000256" key="3">
    <source>
        <dbReference type="ARBA" id="ARBA00022649"/>
    </source>
</evidence>
<protein>
    <recommendedName>
        <fullName evidence="2">Antitoxin ParD</fullName>
    </recommendedName>
</protein>
<gene>
    <name evidence="6" type="ORF">AWM79_12095</name>
</gene>
<dbReference type="Pfam" id="PF03693">
    <property type="entry name" value="ParD_antitoxin"/>
    <property type="match status" value="1"/>
</dbReference>
<dbReference type="PANTHER" id="PTHR36582">
    <property type="entry name" value="ANTITOXIN PARD"/>
    <property type="match status" value="1"/>
</dbReference>
<dbReference type="AlphaFoldDB" id="A0A0X1T1Q0"/>
<evidence type="ECO:0000313" key="7">
    <source>
        <dbReference type="Proteomes" id="UP000063229"/>
    </source>
</evidence>
<dbReference type="InterPro" id="IPR022789">
    <property type="entry name" value="ParD"/>
</dbReference>
<dbReference type="NCBIfam" id="TIGR02606">
    <property type="entry name" value="antidote_CC2985"/>
    <property type="match status" value="1"/>
</dbReference>
<keyword evidence="7" id="KW-1185">Reference proteome</keyword>
<dbReference type="EMBL" id="CP014135">
    <property type="protein sequence ID" value="AMB86000.1"/>
    <property type="molecule type" value="Genomic_DNA"/>
</dbReference>
<evidence type="ECO:0000256" key="1">
    <source>
        <dbReference type="ARBA" id="ARBA00008580"/>
    </source>
</evidence>
<evidence type="ECO:0000256" key="4">
    <source>
        <dbReference type="ARBA" id="ARBA00037106"/>
    </source>
</evidence>
<accession>A0A0X1T1Q0</accession>
<sequence length="90" mass="10192">MTTRNVVLTDHLEQVVNNQVRSGRYQNTSEALRERLRLLEQREAKALRHATSIGLMDLEQGRFVEVDGEGLSKLLADISESVAYTVAEKH</sequence>
<comment type="function">
    <text evidence="4">Antitoxin component of a type II toxin-antitoxin (TA) system. Neutralizes the effect of toxin ParE.</text>
</comment>
<dbReference type="GO" id="GO:0006355">
    <property type="term" value="P:regulation of DNA-templated transcription"/>
    <property type="evidence" value="ECO:0007669"/>
    <property type="project" value="InterPro"/>
</dbReference>
<proteinExistence type="inferred from homology"/>
<dbReference type="InterPro" id="IPR038296">
    <property type="entry name" value="ParD_sf"/>
</dbReference>
<keyword evidence="3" id="KW-1277">Toxin-antitoxin system</keyword>
<feature type="coiled-coil region" evidence="5">
    <location>
        <begin position="22"/>
        <end position="49"/>
    </location>
</feature>
<comment type="similarity">
    <text evidence="1">Belongs to the ParD antitoxin family.</text>
</comment>
<dbReference type="PANTHER" id="PTHR36582:SF2">
    <property type="entry name" value="ANTITOXIN PARD"/>
    <property type="match status" value="1"/>
</dbReference>
<evidence type="ECO:0000256" key="5">
    <source>
        <dbReference type="SAM" id="Coils"/>
    </source>
</evidence>
<evidence type="ECO:0000313" key="6">
    <source>
        <dbReference type="EMBL" id="AMB86000.1"/>
    </source>
</evidence>
<reference evidence="6 7" key="1">
    <citation type="submission" date="2016-01" db="EMBL/GenBank/DDBJ databases">
        <authorList>
            <person name="McClelland M."/>
            <person name="Jain A."/>
            <person name="Saraogi P."/>
            <person name="Mendelson R."/>
            <person name="Westerman R."/>
            <person name="SanMiguel P."/>
            <person name="Csonka L."/>
        </authorList>
    </citation>
    <scope>NUCLEOTIDE SEQUENCE [LARGE SCALE GENOMIC DNA]</scope>
    <source>
        <strain evidence="6 7">NCPPB 2472</strain>
    </source>
</reference>